<feature type="non-terminal residue" evidence="1">
    <location>
        <position position="347"/>
    </location>
</feature>
<gene>
    <name evidence="1" type="ORF">LCGC14_3086750</name>
</gene>
<organism evidence="1">
    <name type="scientific">marine sediment metagenome</name>
    <dbReference type="NCBI Taxonomy" id="412755"/>
    <lineage>
        <taxon>unclassified sequences</taxon>
        <taxon>metagenomes</taxon>
        <taxon>ecological metagenomes</taxon>
    </lineage>
</organism>
<feature type="non-terminal residue" evidence="1">
    <location>
        <position position="1"/>
    </location>
</feature>
<dbReference type="EMBL" id="LAZR01066100">
    <property type="protein sequence ID" value="KKK54238.1"/>
    <property type="molecule type" value="Genomic_DNA"/>
</dbReference>
<sequence>AERHPDANTYAVPTINVFIVTFTGDGNVQRGSFTWQTTDTFKQQDITEVNQDLSLIKSGQMYGIGLSDGTGDSSDDVKSAFIEHKFVDNNTIRLERYNVRNLAAVGHWEVIEFVEPVFIEPLGVKQIVPEEPQIDNQYFSIVIPDRGTVYDANITLTVESESTPLGYGTVNITLFKEDINGNIDDVILIDYDTEFNITDVCFTKFIDLTNLVTLETIHQFYGSYRLEIVIFDSGYENDIFNVTQFVIQTDTYIDASASDTDAWITDPAKSDTDGDLISDYGEIYGWTRGSDTFYTNPLSKDTDGDGAKDIIDRHPTENVMIKITPLSATHRSQAFWEASPKLEIVIS</sequence>
<reference evidence="1" key="1">
    <citation type="journal article" date="2015" name="Nature">
        <title>Complex archaea that bridge the gap between prokaryotes and eukaryotes.</title>
        <authorList>
            <person name="Spang A."/>
            <person name="Saw J.H."/>
            <person name="Jorgensen S.L."/>
            <person name="Zaremba-Niedzwiedzka K."/>
            <person name="Martijn J."/>
            <person name="Lind A.E."/>
            <person name="van Eijk R."/>
            <person name="Schleper C."/>
            <person name="Guy L."/>
            <person name="Ettema T.J."/>
        </authorList>
    </citation>
    <scope>NUCLEOTIDE SEQUENCE</scope>
</reference>
<name>A0A0F8WCC4_9ZZZZ</name>
<protein>
    <submittedName>
        <fullName evidence="1">Uncharacterized protein</fullName>
    </submittedName>
</protein>
<accession>A0A0F8WCC4</accession>
<proteinExistence type="predicted"/>
<comment type="caution">
    <text evidence="1">The sequence shown here is derived from an EMBL/GenBank/DDBJ whole genome shotgun (WGS) entry which is preliminary data.</text>
</comment>
<dbReference type="AlphaFoldDB" id="A0A0F8WCC4"/>
<evidence type="ECO:0000313" key="1">
    <source>
        <dbReference type="EMBL" id="KKK54238.1"/>
    </source>
</evidence>